<dbReference type="FunFam" id="1.20.1280.290:FF:000002">
    <property type="entry name" value="Bidirectional sugar transporter SWEET"/>
    <property type="match status" value="1"/>
</dbReference>
<dbReference type="AlphaFoldDB" id="I1QMD9"/>
<dbReference type="PANTHER" id="PTHR10791:SF30">
    <property type="entry name" value="SUGAR TRANSPORTER SWEET1"/>
    <property type="match status" value="1"/>
</dbReference>
<feature type="transmembrane region" description="Helical" evidence="12">
    <location>
        <begin position="82"/>
        <end position="103"/>
    </location>
</feature>
<dbReference type="GO" id="GO:0051119">
    <property type="term" value="F:sugar transmembrane transporter activity"/>
    <property type="evidence" value="ECO:0007669"/>
    <property type="project" value="InterPro"/>
</dbReference>
<evidence type="ECO:0000256" key="4">
    <source>
        <dbReference type="ARBA" id="ARBA00022475"/>
    </source>
</evidence>
<evidence type="ECO:0000256" key="8">
    <source>
        <dbReference type="ARBA" id="ARBA00022989"/>
    </source>
</evidence>
<comment type="subcellular location">
    <subcellularLocation>
        <location evidence="1">Cell membrane</location>
        <topology evidence="1">Multi-pass membrane protein</topology>
    </subcellularLocation>
</comment>
<comment type="caution">
    <text evidence="12">Lacks conserved residue(s) required for the propagation of feature annotation.</text>
</comment>
<comment type="function">
    <text evidence="12">Mediates both low-affinity uptake and efflux of sugar across the membrane.</text>
</comment>
<dbReference type="PANTHER" id="PTHR10791">
    <property type="entry name" value="RAG1-ACTIVATING PROTEIN 1"/>
    <property type="match status" value="1"/>
</dbReference>
<keyword evidence="8 12" id="KW-1133">Transmembrane helix</keyword>
<protein>
    <recommendedName>
        <fullName evidence="12">Bidirectional sugar transporter SWEET</fullName>
    </recommendedName>
</protein>
<reference evidence="13" key="1">
    <citation type="submission" date="2015-06" db="UniProtKB">
        <authorList>
            <consortium name="EnsemblPlants"/>
        </authorList>
    </citation>
    <scope>IDENTIFICATION</scope>
</reference>
<organism evidence="13 14">
    <name type="scientific">Oryza glaberrima</name>
    <name type="common">African rice</name>
    <dbReference type="NCBI Taxonomy" id="4538"/>
    <lineage>
        <taxon>Eukaryota</taxon>
        <taxon>Viridiplantae</taxon>
        <taxon>Streptophyta</taxon>
        <taxon>Embryophyta</taxon>
        <taxon>Tracheophyta</taxon>
        <taxon>Spermatophyta</taxon>
        <taxon>Magnoliopsida</taxon>
        <taxon>Liliopsida</taxon>
        <taxon>Poales</taxon>
        <taxon>Poaceae</taxon>
        <taxon>BOP clade</taxon>
        <taxon>Oryzoideae</taxon>
        <taxon>Oryzeae</taxon>
        <taxon>Oryzinae</taxon>
        <taxon>Oryza</taxon>
    </lineage>
</organism>
<keyword evidence="14" id="KW-1185">Reference proteome</keyword>
<comment type="similarity">
    <text evidence="2 12">Belongs to the SWEET sugar transporter family.</text>
</comment>
<dbReference type="OMA" id="MINITME"/>
<evidence type="ECO:0000256" key="2">
    <source>
        <dbReference type="ARBA" id="ARBA00007809"/>
    </source>
</evidence>
<evidence type="ECO:0000256" key="3">
    <source>
        <dbReference type="ARBA" id="ARBA00022448"/>
    </source>
</evidence>
<dbReference type="InterPro" id="IPR047664">
    <property type="entry name" value="SWEET"/>
</dbReference>
<evidence type="ECO:0000256" key="1">
    <source>
        <dbReference type="ARBA" id="ARBA00004651"/>
    </source>
</evidence>
<dbReference type="HOGENOM" id="CLU_048643_1_0_1"/>
<sequence>MVSPDLIRNVVGIVGNVISFGLFLSPVPTFWRIIKEKDVKDFKPNSILVVTINGIGLVIEAVYLTIFFLFSNKKNKKKMGVVLATEALFMAAVALGVLLGAHTHQRRSLIVGILCVIFGTIMYSSPLTIMSQVVKTKSVEYMPLLLSVVSFLNGLCWTSYALIRFDIFITISNGLGVLFALMQLILYAIYYRTTPKKQDKNLELLTVAPVAKETSIVTPVSKDDDINGSTASHVMINITMES</sequence>
<proteinExistence type="inferred from homology"/>
<dbReference type="eggNOG" id="KOG1623">
    <property type="taxonomic scope" value="Eukaryota"/>
</dbReference>
<feature type="transmembrane region" description="Helical" evidence="12">
    <location>
        <begin position="141"/>
        <end position="161"/>
    </location>
</feature>
<accession>I1QMD9</accession>
<keyword evidence="9 12" id="KW-0472">Membrane</keyword>
<reference evidence="13 14" key="2">
    <citation type="submission" date="2018-04" db="EMBL/GenBank/DDBJ databases">
        <title>OglaRS2 (Oryza glaberrima Reference Sequence Version 2).</title>
        <authorList>
            <person name="Zhang J."/>
            <person name="Kudrna D."/>
            <person name="Lee S."/>
            <person name="Talag J."/>
            <person name="Rajasekar S."/>
            <person name="Wing R.A."/>
        </authorList>
    </citation>
    <scope>NUCLEOTIDE SEQUENCE [LARGE SCALE GENOMIC DNA]</scope>
    <source>
        <strain evidence="13 14">cv. IRGC 96717</strain>
    </source>
</reference>
<evidence type="ECO:0000313" key="14">
    <source>
        <dbReference type="Proteomes" id="UP000007306"/>
    </source>
</evidence>
<dbReference type="GO" id="GO:0005886">
    <property type="term" value="C:plasma membrane"/>
    <property type="evidence" value="ECO:0007669"/>
    <property type="project" value="UniProtKB-SubCell"/>
</dbReference>
<feature type="transmembrane region" description="Helical" evidence="12">
    <location>
        <begin position="7"/>
        <end position="27"/>
    </location>
</feature>
<feature type="transmembrane region" description="Helical" evidence="12">
    <location>
        <begin position="109"/>
        <end position="129"/>
    </location>
</feature>
<evidence type="ECO:0000256" key="7">
    <source>
        <dbReference type="ARBA" id="ARBA00022737"/>
    </source>
</evidence>
<keyword evidence="7" id="KW-0677">Repeat</keyword>
<evidence type="ECO:0000256" key="5">
    <source>
        <dbReference type="ARBA" id="ARBA00022597"/>
    </source>
</evidence>
<feature type="transmembrane region" description="Helical" evidence="12">
    <location>
        <begin position="167"/>
        <end position="190"/>
    </location>
</feature>
<keyword evidence="4" id="KW-1003">Cell membrane</keyword>
<name>I1QMD9_ORYGL</name>
<feature type="transmembrane region" description="Helical" evidence="12">
    <location>
        <begin position="47"/>
        <end position="70"/>
    </location>
</feature>
<comment type="subunit">
    <text evidence="11">Forms homooligomers and/or heterooligomers.</text>
</comment>
<keyword evidence="6 12" id="KW-0812">Transmembrane</keyword>
<dbReference type="Pfam" id="PF03083">
    <property type="entry name" value="MtN3_slv"/>
    <property type="match status" value="2"/>
</dbReference>
<keyword evidence="3 12" id="KW-0813">Transport</keyword>
<dbReference type="Proteomes" id="UP000007306">
    <property type="component" value="Chromosome 9"/>
</dbReference>
<evidence type="ECO:0000256" key="9">
    <source>
        <dbReference type="ARBA" id="ARBA00023136"/>
    </source>
</evidence>
<dbReference type="Gene3D" id="1.20.1280.290">
    <property type="match status" value="2"/>
</dbReference>
<dbReference type="Gramene" id="ORGLA09G0021800.1">
    <property type="protein sequence ID" value="ORGLA09G0021800.1"/>
    <property type="gene ID" value="ORGLA09G0021800"/>
</dbReference>
<comment type="function">
    <text evidence="10">Mediates both low-affinity uptake and efflux of sugar across the plasma membrane.</text>
</comment>
<evidence type="ECO:0000256" key="11">
    <source>
        <dbReference type="ARBA" id="ARBA00038715"/>
    </source>
</evidence>
<evidence type="ECO:0000313" key="13">
    <source>
        <dbReference type="EnsemblPlants" id="ORGLA09G0021800.1"/>
    </source>
</evidence>
<evidence type="ECO:0000256" key="10">
    <source>
        <dbReference type="ARBA" id="ARBA00037238"/>
    </source>
</evidence>
<dbReference type="EnsemblPlants" id="ORGLA09G0021800.1">
    <property type="protein sequence ID" value="ORGLA09G0021800.1"/>
    <property type="gene ID" value="ORGLA09G0021800"/>
</dbReference>
<evidence type="ECO:0000256" key="6">
    <source>
        <dbReference type="ARBA" id="ARBA00022692"/>
    </source>
</evidence>
<evidence type="ECO:0000256" key="12">
    <source>
        <dbReference type="RuleBase" id="RU910715"/>
    </source>
</evidence>
<dbReference type="InterPro" id="IPR004316">
    <property type="entry name" value="SWEET_rpt"/>
</dbReference>
<keyword evidence="5 12" id="KW-0762">Sugar transport</keyword>